<feature type="domain" description="Tyr recombinase" evidence="6">
    <location>
        <begin position="121"/>
        <end position="311"/>
    </location>
</feature>
<dbReference type="RefSeq" id="WP_218321482.1">
    <property type="nucleotide sequence ID" value="NZ_JAEEGC010000079.1"/>
</dbReference>
<dbReference type="PANTHER" id="PTHR30349">
    <property type="entry name" value="PHAGE INTEGRASE-RELATED"/>
    <property type="match status" value="1"/>
</dbReference>
<evidence type="ECO:0000256" key="3">
    <source>
        <dbReference type="ARBA" id="ARBA00008857"/>
    </source>
</evidence>
<reference evidence="8" key="1">
    <citation type="submission" date="2020-12" db="EMBL/GenBank/DDBJ databases">
        <title>Clostridium thailandense sp. nov., a novel acetogenic bacterium isolated from peat land soil in Thailand.</title>
        <authorList>
            <person name="Chaikitkaew S."/>
            <person name="Birkeland N.K."/>
        </authorList>
    </citation>
    <scope>NUCLEOTIDE SEQUENCE</scope>
    <source>
        <strain evidence="8">PL3</strain>
    </source>
</reference>
<dbReference type="PROSITE" id="PS51898">
    <property type="entry name" value="TYR_RECOMBINASE"/>
    <property type="match status" value="1"/>
</dbReference>
<keyword evidence="9" id="KW-1185">Reference proteome</keyword>
<dbReference type="PROSITE" id="PS51900">
    <property type="entry name" value="CB"/>
    <property type="match status" value="1"/>
</dbReference>
<comment type="caution">
    <text evidence="8">The sequence shown here is derived from an EMBL/GenBank/DDBJ whole genome shotgun (WGS) entry which is preliminary data.</text>
</comment>
<evidence type="ECO:0000256" key="4">
    <source>
        <dbReference type="ARBA" id="ARBA00022908"/>
    </source>
</evidence>
<evidence type="ECO:0000313" key="9">
    <source>
        <dbReference type="Proteomes" id="UP000694308"/>
    </source>
</evidence>
<dbReference type="InterPro" id="IPR004107">
    <property type="entry name" value="Integrase_SAM-like_N"/>
</dbReference>
<accession>A0A949WRT9</accession>
<evidence type="ECO:0000256" key="2">
    <source>
        <dbReference type="ARBA" id="ARBA00004496"/>
    </source>
</evidence>
<comment type="subcellular location">
    <subcellularLocation>
        <location evidence="2">Cytoplasm</location>
    </subcellularLocation>
</comment>
<organism evidence="8 9">
    <name type="scientific">Clostridium thailandense</name>
    <dbReference type="NCBI Taxonomy" id="2794346"/>
    <lineage>
        <taxon>Bacteria</taxon>
        <taxon>Bacillati</taxon>
        <taxon>Bacillota</taxon>
        <taxon>Clostridia</taxon>
        <taxon>Eubacteriales</taxon>
        <taxon>Clostridiaceae</taxon>
        <taxon>Clostridium</taxon>
    </lineage>
</organism>
<dbReference type="InterPro" id="IPR044068">
    <property type="entry name" value="CB"/>
</dbReference>
<feature type="domain" description="Core-binding (CB)" evidence="7">
    <location>
        <begin position="4"/>
        <end position="97"/>
    </location>
</feature>
<evidence type="ECO:0000256" key="1">
    <source>
        <dbReference type="ARBA" id="ARBA00003283"/>
    </source>
</evidence>
<proteinExistence type="inferred from homology"/>
<dbReference type="CDD" id="cd01182">
    <property type="entry name" value="INT_RitC_C_like"/>
    <property type="match status" value="1"/>
</dbReference>
<name>A0A949WRT9_9CLOT</name>
<dbReference type="AlphaFoldDB" id="A0A949WRT9"/>
<dbReference type="GO" id="GO:0006310">
    <property type="term" value="P:DNA recombination"/>
    <property type="evidence" value="ECO:0007669"/>
    <property type="project" value="InterPro"/>
</dbReference>
<dbReference type="GO" id="GO:0005737">
    <property type="term" value="C:cytoplasm"/>
    <property type="evidence" value="ECO:0007669"/>
    <property type="project" value="UniProtKB-SubCell"/>
</dbReference>
<dbReference type="Pfam" id="PF02899">
    <property type="entry name" value="Phage_int_SAM_1"/>
    <property type="match status" value="1"/>
</dbReference>
<comment type="similarity">
    <text evidence="3">Belongs to the 'phage' integrase family.</text>
</comment>
<comment type="function">
    <text evidence="1">Site-specific tyrosine recombinase, which acts by catalyzing the cutting and rejoining of the recombining DNA molecules.</text>
</comment>
<evidence type="ECO:0000259" key="6">
    <source>
        <dbReference type="PROSITE" id="PS51898"/>
    </source>
</evidence>
<gene>
    <name evidence="8" type="ORF">I6U48_16075</name>
</gene>
<sequence length="340" mass="39882">MKQTDFAKALTRYLSEFLPGQRNVSTNTIKSYRDTFKQLLLYMDNKCKIKPEYLTFNRINSETIRNFLFWLENTRSVNINTRNQRLAAIHSFYRYVQSECPDILFECQKILGIPFKRRQQATIEHITQENLQLLLEQPNITTKRGRRDLVLMVTLYDSGARIQELIDLKVCDVRLSKPATVTLTGKGNKRRTIPIMNKTKLLLEKYMNEQHLLENGKQNHPVFFNSRNHSFTRPGVTYILEKHFASAKKCNAGVVFPKHIHPHMLRHTKAFHLLDAGVNLIYIRDFLGHVNVTTTEVYLRADTEMKRKALESMYIDVVSQDIPVWNEDTDLLSWLQDFCK</sequence>
<dbReference type="EMBL" id="JAEEGC010000079">
    <property type="protein sequence ID" value="MBV7274415.1"/>
    <property type="molecule type" value="Genomic_DNA"/>
</dbReference>
<evidence type="ECO:0000256" key="5">
    <source>
        <dbReference type="PROSITE-ProRule" id="PRU01248"/>
    </source>
</evidence>
<protein>
    <submittedName>
        <fullName evidence="8">Tyrosine-type recombinase/integrase</fullName>
    </submittedName>
</protein>
<dbReference type="InterPro" id="IPR050090">
    <property type="entry name" value="Tyrosine_recombinase_XerCD"/>
</dbReference>
<keyword evidence="5" id="KW-0238">DNA-binding</keyword>
<dbReference type="GO" id="GO:0003677">
    <property type="term" value="F:DNA binding"/>
    <property type="evidence" value="ECO:0007669"/>
    <property type="project" value="UniProtKB-UniRule"/>
</dbReference>
<dbReference type="Proteomes" id="UP000694308">
    <property type="component" value="Unassembled WGS sequence"/>
</dbReference>
<dbReference type="Pfam" id="PF00589">
    <property type="entry name" value="Phage_integrase"/>
    <property type="match status" value="1"/>
</dbReference>
<dbReference type="InterPro" id="IPR002104">
    <property type="entry name" value="Integrase_catalytic"/>
</dbReference>
<evidence type="ECO:0000259" key="7">
    <source>
        <dbReference type="PROSITE" id="PS51900"/>
    </source>
</evidence>
<dbReference type="GO" id="GO:0015074">
    <property type="term" value="P:DNA integration"/>
    <property type="evidence" value="ECO:0007669"/>
    <property type="project" value="UniProtKB-KW"/>
</dbReference>
<dbReference type="PANTHER" id="PTHR30349:SF77">
    <property type="entry name" value="TYROSINE RECOMBINASE XERC"/>
    <property type="match status" value="1"/>
</dbReference>
<keyword evidence="4" id="KW-0229">DNA integration</keyword>
<evidence type="ECO:0000313" key="8">
    <source>
        <dbReference type="EMBL" id="MBV7274415.1"/>
    </source>
</evidence>